<dbReference type="EMBL" id="MIGB01000069">
    <property type="protein sequence ID" value="OSY34720.1"/>
    <property type="molecule type" value="Genomic_DNA"/>
</dbReference>
<comment type="caution">
    <text evidence="1">The sequence shown here is derived from an EMBL/GenBank/DDBJ whole genome shotgun (WGS) entry which is preliminary data.</text>
</comment>
<dbReference type="OrthoDB" id="3700476at2"/>
<name>A0A1Y2MHJ3_PSEAH</name>
<dbReference type="RefSeq" id="WP_085916643.1">
    <property type="nucleotide sequence ID" value="NZ_AP018920.1"/>
</dbReference>
<dbReference type="STRING" id="2074.BG845_06608"/>
<keyword evidence="2" id="KW-1185">Reference proteome</keyword>
<protein>
    <submittedName>
        <fullName evidence="1">Uncharacterized protein</fullName>
    </submittedName>
</protein>
<evidence type="ECO:0000313" key="2">
    <source>
        <dbReference type="Proteomes" id="UP000194360"/>
    </source>
</evidence>
<reference evidence="1 2" key="1">
    <citation type="submission" date="2016-09" db="EMBL/GenBank/DDBJ databases">
        <title>Pseudonocardia autotrophica DSM535, a candidate organism with high potential of specific P450 cytochromes.</title>
        <authorList>
            <person name="Grumaz C."/>
            <person name="Vainshtein Y."/>
            <person name="Kirstahler P."/>
            <person name="Sohn K."/>
        </authorList>
    </citation>
    <scope>NUCLEOTIDE SEQUENCE [LARGE SCALE GENOMIC DNA]</scope>
    <source>
        <strain evidence="1 2">DSM 535</strain>
    </source>
</reference>
<accession>A0A1Y2MHJ3</accession>
<evidence type="ECO:0000313" key="1">
    <source>
        <dbReference type="EMBL" id="OSY34720.1"/>
    </source>
</evidence>
<dbReference type="Proteomes" id="UP000194360">
    <property type="component" value="Unassembled WGS sequence"/>
</dbReference>
<dbReference type="AlphaFoldDB" id="A0A1Y2MHJ3"/>
<sequence length="79" mass="9128">MLAHALLAAIAAHEHAEQPAPDGLIALTCNEIRRLFVTYVIEPARTLTCPLAWSLWRRRHQHRARTSHYQRHEAAQPWT</sequence>
<proteinExistence type="predicted"/>
<organism evidence="1 2">
    <name type="scientific">Pseudonocardia autotrophica</name>
    <name type="common">Amycolata autotrophica</name>
    <name type="synonym">Nocardia autotrophica</name>
    <dbReference type="NCBI Taxonomy" id="2074"/>
    <lineage>
        <taxon>Bacteria</taxon>
        <taxon>Bacillati</taxon>
        <taxon>Actinomycetota</taxon>
        <taxon>Actinomycetes</taxon>
        <taxon>Pseudonocardiales</taxon>
        <taxon>Pseudonocardiaceae</taxon>
        <taxon>Pseudonocardia</taxon>
    </lineage>
</organism>
<gene>
    <name evidence="1" type="ORF">BG845_06608</name>
</gene>